<evidence type="ECO:0000313" key="4">
    <source>
        <dbReference type="Proteomes" id="UP001285636"/>
    </source>
</evidence>
<dbReference type="Pfam" id="PF18910">
    <property type="entry name" value="DUF5665"/>
    <property type="match status" value="1"/>
</dbReference>
<evidence type="ECO:0000313" key="3">
    <source>
        <dbReference type="EMBL" id="MDV2885098.1"/>
    </source>
</evidence>
<reference evidence="3" key="1">
    <citation type="submission" date="2023-10" db="EMBL/GenBank/DDBJ databases">
        <title>Screening of Alkalihalophilus pseudofirmusBZ-TG-HK211 and Its Alleviation of Salt Stress on Rapeseed Growth.</title>
        <authorList>
            <person name="Zhao B."/>
            <person name="Guo T."/>
        </authorList>
    </citation>
    <scope>NUCLEOTIDE SEQUENCE</scope>
    <source>
        <strain evidence="3">BZ-TG-HK211</strain>
    </source>
</reference>
<accession>A0AAJ2KWB2</accession>
<keyword evidence="2" id="KW-1133">Transmembrane helix</keyword>
<evidence type="ECO:0000256" key="2">
    <source>
        <dbReference type="SAM" id="Phobius"/>
    </source>
</evidence>
<dbReference type="InterPro" id="IPR043723">
    <property type="entry name" value="DUF5665"/>
</dbReference>
<protein>
    <submittedName>
        <fullName evidence="3">DUF5665 domain-containing protein</fullName>
    </submittedName>
</protein>
<name>A0AAJ2KWB2_ALKPS</name>
<sequence>MGLRKEQEQRKLPPKHRSDEKRHDENERFEKLLDKLEDMTTNGRLKDMAYHFTDKKEVIKTNLLAGIARGVGLTIGTAIFIGLFIFILTQMISLPIVGEWVAEFLEMVDQYREQP</sequence>
<feature type="region of interest" description="Disordered" evidence="1">
    <location>
        <begin position="1"/>
        <end position="27"/>
    </location>
</feature>
<gene>
    <name evidence="3" type="ORF">RYX45_07885</name>
</gene>
<proteinExistence type="predicted"/>
<evidence type="ECO:0000256" key="1">
    <source>
        <dbReference type="SAM" id="MobiDB-lite"/>
    </source>
</evidence>
<dbReference type="EMBL" id="JAWJAY010000001">
    <property type="protein sequence ID" value="MDV2885098.1"/>
    <property type="molecule type" value="Genomic_DNA"/>
</dbReference>
<feature type="transmembrane region" description="Helical" evidence="2">
    <location>
        <begin position="63"/>
        <end position="88"/>
    </location>
</feature>
<dbReference type="AlphaFoldDB" id="A0AAJ2KWB2"/>
<dbReference type="RefSeq" id="WP_012959207.1">
    <property type="nucleotide sequence ID" value="NZ_CP144224.1"/>
</dbReference>
<keyword evidence="2" id="KW-0812">Transmembrane</keyword>
<dbReference type="Proteomes" id="UP001285636">
    <property type="component" value="Unassembled WGS sequence"/>
</dbReference>
<keyword evidence="2" id="KW-0472">Membrane</keyword>
<organism evidence="3 4">
    <name type="scientific">Alkalihalophilus pseudofirmus</name>
    <name type="common">Bacillus pseudofirmus</name>
    <dbReference type="NCBI Taxonomy" id="79885"/>
    <lineage>
        <taxon>Bacteria</taxon>
        <taxon>Bacillati</taxon>
        <taxon>Bacillota</taxon>
        <taxon>Bacilli</taxon>
        <taxon>Bacillales</taxon>
        <taxon>Bacillaceae</taxon>
        <taxon>Alkalihalophilus</taxon>
    </lineage>
</organism>
<comment type="caution">
    <text evidence="3">The sequence shown here is derived from an EMBL/GenBank/DDBJ whole genome shotgun (WGS) entry which is preliminary data.</text>
</comment>